<comment type="caution">
    <text evidence="1">The sequence shown here is derived from an EMBL/GenBank/DDBJ whole genome shotgun (WGS) entry which is preliminary data.</text>
</comment>
<dbReference type="AlphaFoldDB" id="A0A0L0NKU6"/>
<dbReference type="Proteomes" id="UP000036947">
    <property type="component" value="Unassembled WGS sequence"/>
</dbReference>
<name>A0A0L0NKU6_TOLOC</name>
<keyword evidence="2" id="KW-1185">Reference proteome</keyword>
<sequence>MAMLRFGRPALLSLSGLQTSKHASPWNQN</sequence>
<reference evidence="1 2" key="1">
    <citation type="journal article" date="2015" name="BMC Genomics">
        <title>The genome of the truffle-parasite Tolypocladium ophioglossoides and the evolution of antifungal peptaibiotics.</title>
        <authorList>
            <person name="Quandt C.A."/>
            <person name="Bushley K.E."/>
            <person name="Spatafora J.W."/>
        </authorList>
    </citation>
    <scope>NUCLEOTIDE SEQUENCE [LARGE SCALE GENOMIC DNA]</scope>
    <source>
        <strain evidence="1 2">CBS 100239</strain>
    </source>
</reference>
<organism evidence="1 2">
    <name type="scientific">Tolypocladium ophioglossoides (strain CBS 100239)</name>
    <name type="common">Snaketongue truffleclub</name>
    <name type="synonym">Elaphocordyceps ophioglossoides</name>
    <dbReference type="NCBI Taxonomy" id="1163406"/>
    <lineage>
        <taxon>Eukaryota</taxon>
        <taxon>Fungi</taxon>
        <taxon>Dikarya</taxon>
        <taxon>Ascomycota</taxon>
        <taxon>Pezizomycotina</taxon>
        <taxon>Sordariomycetes</taxon>
        <taxon>Hypocreomycetidae</taxon>
        <taxon>Hypocreales</taxon>
        <taxon>Ophiocordycipitaceae</taxon>
        <taxon>Tolypocladium</taxon>
    </lineage>
</organism>
<gene>
    <name evidence="1" type="ORF">TOPH_01005</name>
</gene>
<evidence type="ECO:0000313" key="2">
    <source>
        <dbReference type="Proteomes" id="UP000036947"/>
    </source>
</evidence>
<protein>
    <submittedName>
        <fullName evidence="1">Uncharacterized protein</fullName>
    </submittedName>
</protein>
<dbReference type="EMBL" id="LFRF01000002">
    <property type="protein sequence ID" value="KND94633.1"/>
    <property type="molecule type" value="Genomic_DNA"/>
</dbReference>
<accession>A0A0L0NKU6</accession>
<evidence type="ECO:0000313" key="1">
    <source>
        <dbReference type="EMBL" id="KND94633.1"/>
    </source>
</evidence>
<proteinExistence type="predicted"/>